<feature type="region of interest" description="Disordered" evidence="1">
    <location>
        <begin position="103"/>
        <end position="137"/>
    </location>
</feature>
<sequence>CKPNFDIVNHNDWDKRKKLYDYYVDHDILFGLAKSIDNKCDYYKKIEEKKSLYEYFEKECPPPKNNCPDFYNKCMPYKPDHVLSKLPCHEKIARQRRAAMQHTLKSEQDTEVGPLGRDVPGLGTRSETEVTSETSQIGTKVGQSVLGITPVLITTSALYRYTHIGSWIRKLGENPTNSISGIDEGEIEGFFTSSHESRDMLFGDAENYISCQPM</sequence>
<gene>
    <name evidence="2" type="primary">PocGH01_00092600</name>
    <name evidence="2" type="ORF">POCGH01_00092600</name>
</gene>
<dbReference type="InterPro" id="IPR008780">
    <property type="entry name" value="Plasmodium_Vir"/>
</dbReference>
<organism evidence="2 3">
    <name type="scientific">Plasmodium ovale</name>
    <name type="common">malaria parasite P. ovale</name>
    <dbReference type="NCBI Taxonomy" id="36330"/>
    <lineage>
        <taxon>Eukaryota</taxon>
        <taxon>Sar</taxon>
        <taxon>Alveolata</taxon>
        <taxon>Apicomplexa</taxon>
        <taxon>Aconoidasida</taxon>
        <taxon>Haemosporida</taxon>
        <taxon>Plasmodiidae</taxon>
        <taxon>Plasmodium</taxon>
        <taxon>Plasmodium (Plasmodium)</taxon>
    </lineage>
</organism>
<evidence type="ECO:0000313" key="3">
    <source>
        <dbReference type="Proteomes" id="UP000242942"/>
    </source>
</evidence>
<dbReference type="EMBL" id="FLRI01000039">
    <property type="protein sequence ID" value="SBT83104.1"/>
    <property type="molecule type" value="Genomic_DNA"/>
</dbReference>
<keyword evidence="3" id="KW-1185">Reference proteome</keyword>
<dbReference type="VEuPathDB" id="PlasmoDB:PocGH01_00092600"/>
<protein>
    <submittedName>
        <fullName evidence="2">PIR protein</fullName>
    </submittedName>
</protein>
<accession>A0A1D3JBV5</accession>
<feature type="non-terminal residue" evidence="2">
    <location>
        <position position="1"/>
    </location>
</feature>
<proteinExistence type="predicted"/>
<dbReference type="Proteomes" id="UP000242942">
    <property type="component" value="Unassembled WGS sequence"/>
</dbReference>
<dbReference type="OrthoDB" id="387297at2759"/>
<dbReference type="AlphaFoldDB" id="A0A1D3JBV5"/>
<evidence type="ECO:0000256" key="1">
    <source>
        <dbReference type="SAM" id="MobiDB-lite"/>
    </source>
</evidence>
<dbReference type="VEuPathDB" id="PlasmoDB:POWCR01_000051600"/>
<name>A0A1D3JBV5_PLAOA</name>
<evidence type="ECO:0000313" key="2">
    <source>
        <dbReference type="EMBL" id="SBT83104.1"/>
    </source>
</evidence>
<dbReference type="Pfam" id="PF05795">
    <property type="entry name" value="Plasmodium_Vir"/>
    <property type="match status" value="1"/>
</dbReference>
<reference evidence="2 3" key="1">
    <citation type="submission" date="2016-06" db="EMBL/GenBank/DDBJ databases">
        <authorList>
            <consortium name="Pathogen Informatics"/>
        </authorList>
    </citation>
    <scope>NUCLEOTIDE SEQUENCE [LARGE SCALE GENOMIC DNA]</scope>
    <source>
        <strain evidence="2">PocGH01</strain>
    </source>
</reference>